<feature type="domain" description="Mce/MlaD" evidence="1">
    <location>
        <begin position="40"/>
        <end position="115"/>
    </location>
</feature>
<dbReference type="InterPro" id="IPR024516">
    <property type="entry name" value="Mce_C"/>
</dbReference>
<protein>
    <submittedName>
        <fullName evidence="3">Possible Mce family protein</fullName>
    </submittedName>
</protein>
<evidence type="ECO:0000259" key="2">
    <source>
        <dbReference type="Pfam" id="PF11887"/>
    </source>
</evidence>
<gene>
    <name evidence="3" type="ordered locus">RHA1_ro02748</name>
</gene>
<name>Q0SD33_RHOJR</name>
<dbReference type="PANTHER" id="PTHR33371">
    <property type="entry name" value="INTERMEMBRANE PHOSPHOLIPID TRANSPORT SYSTEM BINDING PROTEIN MLAD-RELATED"/>
    <property type="match status" value="1"/>
</dbReference>
<accession>Q0SD33</accession>
<dbReference type="eggNOG" id="COG1463">
    <property type="taxonomic scope" value="Bacteria"/>
</dbReference>
<dbReference type="Proteomes" id="UP000008710">
    <property type="component" value="Chromosome"/>
</dbReference>
<dbReference type="PANTHER" id="PTHR33371:SF15">
    <property type="entry name" value="LIPOPROTEIN LPRN"/>
    <property type="match status" value="1"/>
</dbReference>
<proteinExistence type="predicted"/>
<dbReference type="Pfam" id="PF02470">
    <property type="entry name" value="MlaD"/>
    <property type="match status" value="1"/>
</dbReference>
<dbReference type="OrthoDB" id="9774928at2"/>
<dbReference type="RefSeq" id="WP_011595448.1">
    <property type="nucleotide sequence ID" value="NC_008268.1"/>
</dbReference>
<sequence>MNHRRSLAGIVMLGTLLAVSGCRFDGINSLPLPGNANDGPTYTITVELRDAQNLVGNSIVKADNVTVGTVRRVVVDGLIAKAVLDINDSVDLPRTATARLAQTSILGAQYLEISTPPNGDTTEKMRDGDVIALENSAEYPSTEQVLSALSLVLNGSGLEQLRTIMAELNAAAGGREHTLNQSLARMETFVDGLDSQRGNIVRAIDSLDRFSHELAEQNTTIATGIDAITPALAVLDEQRVQLTQMLDSMGRFGDRARIVLNSSRDDLLSNLHDLEPTLTELANSDTDLPESLAVAASFPFPVTTADKGMRGDYLNLFLTLDLSAEAINNKILGSIPAGDLARAVLPNRAVNPLLAPTQPTPAPLPFAAGAPR</sequence>
<dbReference type="KEGG" id="rha:RHA1_ro02748"/>
<dbReference type="InterPro" id="IPR003399">
    <property type="entry name" value="Mce/MlaD"/>
</dbReference>
<dbReference type="GO" id="GO:0005576">
    <property type="term" value="C:extracellular region"/>
    <property type="evidence" value="ECO:0007669"/>
    <property type="project" value="TreeGrafter"/>
</dbReference>
<dbReference type="AlphaFoldDB" id="Q0SD33"/>
<dbReference type="Pfam" id="PF11887">
    <property type="entry name" value="Mce4_CUP1"/>
    <property type="match status" value="1"/>
</dbReference>
<dbReference type="NCBIfam" id="TIGR00996">
    <property type="entry name" value="Mtu_fam_mce"/>
    <property type="match status" value="1"/>
</dbReference>
<organism evidence="3 4">
    <name type="scientific">Rhodococcus jostii (strain RHA1)</name>
    <dbReference type="NCBI Taxonomy" id="101510"/>
    <lineage>
        <taxon>Bacteria</taxon>
        <taxon>Bacillati</taxon>
        <taxon>Actinomycetota</taxon>
        <taxon>Actinomycetes</taxon>
        <taxon>Mycobacteriales</taxon>
        <taxon>Nocardiaceae</taxon>
        <taxon>Rhodococcus</taxon>
    </lineage>
</organism>
<evidence type="ECO:0000313" key="4">
    <source>
        <dbReference type="Proteomes" id="UP000008710"/>
    </source>
</evidence>
<reference evidence="4" key="1">
    <citation type="journal article" date="2006" name="Proc. Natl. Acad. Sci. U.S.A.">
        <title>The complete genome of Rhodococcus sp. RHA1 provides insights into a catabolic powerhouse.</title>
        <authorList>
            <person name="McLeod M.P."/>
            <person name="Warren R.L."/>
            <person name="Hsiao W.W.L."/>
            <person name="Araki N."/>
            <person name="Myhre M."/>
            <person name="Fernandes C."/>
            <person name="Miyazawa D."/>
            <person name="Wong W."/>
            <person name="Lillquist A.L."/>
            <person name="Wang D."/>
            <person name="Dosanjh M."/>
            <person name="Hara H."/>
            <person name="Petrescu A."/>
            <person name="Morin R.D."/>
            <person name="Yang G."/>
            <person name="Stott J.M."/>
            <person name="Schein J.E."/>
            <person name="Shin H."/>
            <person name="Smailus D."/>
            <person name="Siddiqui A.S."/>
            <person name="Marra M.A."/>
            <person name="Jones S.J.M."/>
            <person name="Holt R."/>
            <person name="Brinkman F.S.L."/>
            <person name="Miyauchi K."/>
            <person name="Fukuda M."/>
            <person name="Davies J.E."/>
            <person name="Mohn W.W."/>
            <person name="Eltis L.D."/>
        </authorList>
    </citation>
    <scope>NUCLEOTIDE SEQUENCE [LARGE SCALE GENOMIC DNA]</scope>
    <source>
        <strain evidence="4">RHA1</strain>
    </source>
</reference>
<dbReference type="InterPro" id="IPR005693">
    <property type="entry name" value="Mce"/>
</dbReference>
<dbReference type="EMBL" id="CP000431">
    <property type="protein sequence ID" value="ABG94553.1"/>
    <property type="molecule type" value="Genomic_DNA"/>
</dbReference>
<dbReference type="HOGENOM" id="CLU_045966_2_0_11"/>
<dbReference type="PROSITE" id="PS51257">
    <property type="entry name" value="PROKAR_LIPOPROTEIN"/>
    <property type="match status" value="1"/>
</dbReference>
<feature type="domain" description="Mammalian cell entry C-terminal" evidence="2">
    <location>
        <begin position="122"/>
        <end position="296"/>
    </location>
</feature>
<dbReference type="PATRIC" id="fig|101510.16.peg.2776"/>
<evidence type="ECO:0000313" key="3">
    <source>
        <dbReference type="EMBL" id="ABG94553.1"/>
    </source>
</evidence>
<dbReference type="InterPro" id="IPR052336">
    <property type="entry name" value="MlaD_Phospholipid_Transporter"/>
</dbReference>
<evidence type="ECO:0000259" key="1">
    <source>
        <dbReference type="Pfam" id="PF02470"/>
    </source>
</evidence>